<sequence>MPAHQATEFREHETVIAAGDTFTVVRSDDGRWYTVTGPCPTCRATAVFRVAYGVLGPSKRWWTRDRGRPEPLTGSIPVYCQCGYPHAERPPESPDTGCGAFWDVPVPVGSAPTPAPTPTPDPSSGPTA</sequence>
<dbReference type="RefSeq" id="WP_152167834.1">
    <property type="nucleotide sequence ID" value="NZ_CP045096.1"/>
</dbReference>
<accession>A0A5P8K0N9</accession>
<evidence type="ECO:0000256" key="1">
    <source>
        <dbReference type="SAM" id="MobiDB-lite"/>
    </source>
</evidence>
<keyword evidence="3" id="KW-1185">Reference proteome</keyword>
<evidence type="ECO:0000313" key="3">
    <source>
        <dbReference type="Proteomes" id="UP000327294"/>
    </source>
</evidence>
<feature type="compositionally biased region" description="Pro residues" evidence="1">
    <location>
        <begin position="113"/>
        <end position="128"/>
    </location>
</feature>
<dbReference type="EMBL" id="CP045096">
    <property type="protein sequence ID" value="QFQ96328.1"/>
    <property type="molecule type" value="Genomic_DNA"/>
</dbReference>
<gene>
    <name evidence="2" type="ORF">F9278_09075</name>
</gene>
<feature type="region of interest" description="Disordered" evidence="1">
    <location>
        <begin position="88"/>
        <end position="128"/>
    </location>
</feature>
<protein>
    <submittedName>
        <fullName evidence="2">Uncharacterized protein</fullName>
    </submittedName>
</protein>
<dbReference type="AlphaFoldDB" id="A0A5P8K0N9"/>
<name>A0A5P8K0N9_9ACTN</name>
<evidence type="ECO:0000313" key="2">
    <source>
        <dbReference type="EMBL" id="QFQ96328.1"/>
    </source>
</evidence>
<organism evidence="2 3">
    <name type="scientific">Streptomyces phaeolivaceus</name>
    <dbReference type="NCBI Taxonomy" id="2653200"/>
    <lineage>
        <taxon>Bacteria</taxon>
        <taxon>Bacillati</taxon>
        <taxon>Actinomycetota</taxon>
        <taxon>Actinomycetes</taxon>
        <taxon>Kitasatosporales</taxon>
        <taxon>Streptomycetaceae</taxon>
        <taxon>Streptomyces</taxon>
    </lineage>
</organism>
<dbReference type="KEGG" id="sphv:F9278_09075"/>
<dbReference type="Proteomes" id="UP000327294">
    <property type="component" value="Chromosome"/>
</dbReference>
<proteinExistence type="predicted"/>
<reference evidence="2 3" key="1">
    <citation type="submission" date="2019-10" db="EMBL/GenBank/DDBJ databases">
        <title>Streptomyces sp. strain GY16 isolated from leaves of Broussonetia papyrifera.</title>
        <authorList>
            <person name="Mo P."/>
        </authorList>
    </citation>
    <scope>NUCLEOTIDE SEQUENCE [LARGE SCALE GENOMIC DNA]</scope>
    <source>
        <strain evidence="2 3">GY16</strain>
    </source>
</reference>